<organism evidence="1 2">
    <name type="scientific">Paenibacillus catalpae</name>
    <dbReference type="NCBI Taxonomy" id="1045775"/>
    <lineage>
        <taxon>Bacteria</taxon>
        <taxon>Bacillati</taxon>
        <taxon>Bacillota</taxon>
        <taxon>Bacilli</taxon>
        <taxon>Bacillales</taxon>
        <taxon>Paenibacillaceae</taxon>
        <taxon>Paenibacillus</taxon>
    </lineage>
</organism>
<dbReference type="OrthoDB" id="2967153at2"/>
<evidence type="ECO:0008006" key="3">
    <source>
        <dbReference type="Google" id="ProtNLM"/>
    </source>
</evidence>
<dbReference type="RefSeq" id="WP_091185189.1">
    <property type="nucleotide sequence ID" value="NZ_FOMT01000002.1"/>
</dbReference>
<keyword evidence="2" id="KW-1185">Reference proteome</keyword>
<gene>
    <name evidence="1" type="ORF">SAMN05216378_2488</name>
</gene>
<accession>A0A1I1Y509</accession>
<proteinExistence type="predicted"/>
<evidence type="ECO:0000313" key="2">
    <source>
        <dbReference type="Proteomes" id="UP000198855"/>
    </source>
</evidence>
<evidence type="ECO:0000313" key="1">
    <source>
        <dbReference type="EMBL" id="SFE14697.1"/>
    </source>
</evidence>
<name>A0A1I1Y509_9BACL</name>
<sequence length="100" mass="11338">MYICFAEYKIADGNRNAFLAYANALMRESGNQVQLYEGTDQLNLFVEIWTTATEEEAEAIKKERCEERSPWYRIAEWIPGGADKMHVWTFKPAGGGPNAG</sequence>
<reference evidence="2" key="1">
    <citation type="submission" date="2016-10" db="EMBL/GenBank/DDBJ databases">
        <authorList>
            <person name="Varghese N."/>
            <person name="Submissions S."/>
        </authorList>
    </citation>
    <scope>NUCLEOTIDE SEQUENCE [LARGE SCALE GENOMIC DNA]</scope>
    <source>
        <strain evidence="2">CGMCC 1.10784</strain>
    </source>
</reference>
<dbReference type="EMBL" id="FOMT01000002">
    <property type="protein sequence ID" value="SFE14697.1"/>
    <property type="molecule type" value="Genomic_DNA"/>
</dbReference>
<protein>
    <recommendedName>
        <fullName evidence="3">NIPSNAP domain-containing protein</fullName>
    </recommendedName>
</protein>
<dbReference type="Proteomes" id="UP000198855">
    <property type="component" value="Unassembled WGS sequence"/>
</dbReference>
<dbReference type="AlphaFoldDB" id="A0A1I1Y509"/>